<reference evidence="2 3" key="1">
    <citation type="submission" date="2017-02" db="EMBL/GenBank/DDBJ databases">
        <title>Genomic diversity within the haloalkaliphilic genus Thioalkalivibrio.</title>
        <authorList>
            <person name="Ahn A.-C."/>
            <person name="Meier-Kolthoff J."/>
            <person name="Overmars L."/>
            <person name="Richter M."/>
            <person name="Woyke T."/>
            <person name="Sorokin D.Y."/>
            <person name="Muyzer G."/>
        </authorList>
    </citation>
    <scope>NUCLEOTIDE SEQUENCE [LARGE SCALE GENOMIC DNA]</scope>
    <source>
        <strain evidence="2 3">HL17</strain>
    </source>
</reference>
<sequence>MIEQLRARWQQLMRAERSDSETGDEQERLQHAAAALMMEVCRADFQLVDAELETVRANLIEMFGLDDEAADALLDIAREKSDALVSLHPVVREVNAAFDADQKAAIMKGLWRSALANDELHKRQEAVIRRLADLLYVPHATFIRTKLAVLEERGEAPEEQGGRE</sequence>
<dbReference type="OrthoDB" id="5294347at2"/>
<organism evidence="2 3">
    <name type="scientific">Thioalkalivibrio halophilus</name>
    <dbReference type="NCBI Taxonomy" id="252474"/>
    <lineage>
        <taxon>Bacteria</taxon>
        <taxon>Pseudomonadati</taxon>
        <taxon>Pseudomonadota</taxon>
        <taxon>Gammaproteobacteria</taxon>
        <taxon>Chromatiales</taxon>
        <taxon>Ectothiorhodospiraceae</taxon>
        <taxon>Thioalkalivibrio</taxon>
    </lineage>
</organism>
<dbReference type="Gene3D" id="1.10.3680.10">
    <property type="entry name" value="TerB-like"/>
    <property type="match status" value="1"/>
</dbReference>
<evidence type="ECO:0000259" key="1">
    <source>
        <dbReference type="Pfam" id="PF05099"/>
    </source>
</evidence>
<proteinExistence type="predicted"/>
<feature type="domain" description="Co-chaperone DjlA N-terminal" evidence="1">
    <location>
        <begin position="31"/>
        <end position="146"/>
    </location>
</feature>
<dbReference type="InterPro" id="IPR007791">
    <property type="entry name" value="DjlA_N"/>
</dbReference>
<dbReference type="CDD" id="cd07313">
    <property type="entry name" value="terB_like_2"/>
    <property type="match status" value="1"/>
</dbReference>
<accession>A0A1V2ZY10</accession>
<dbReference type="STRING" id="252474.B1A74_08035"/>
<gene>
    <name evidence="2" type="ORF">B1A74_08035</name>
</gene>
<dbReference type="EMBL" id="MUZR01000027">
    <property type="protein sequence ID" value="OOC10000.1"/>
    <property type="molecule type" value="Genomic_DNA"/>
</dbReference>
<dbReference type="Pfam" id="PF05099">
    <property type="entry name" value="TerB"/>
    <property type="match status" value="1"/>
</dbReference>
<evidence type="ECO:0000313" key="2">
    <source>
        <dbReference type="EMBL" id="OOC10000.1"/>
    </source>
</evidence>
<dbReference type="RefSeq" id="WP_077244314.1">
    <property type="nucleotide sequence ID" value="NZ_MUZR01000027.1"/>
</dbReference>
<dbReference type="SUPFAM" id="SSF158682">
    <property type="entry name" value="TerB-like"/>
    <property type="match status" value="1"/>
</dbReference>
<dbReference type="AlphaFoldDB" id="A0A1V2ZY10"/>
<name>A0A1V2ZY10_9GAMM</name>
<dbReference type="Proteomes" id="UP000189177">
    <property type="component" value="Unassembled WGS sequence"/>
</dbReference>
<comment type="caution">
    <text evidence="2">The sequence shown here is derived from an EMBL/GenBank/DDBJ whole genome shotgun (WGS) entry which is preliminary data.</text>
</comment>
<protein>
    <recommendedName>
        <fullName evidence="1">Co-chaperone DjlA N-terminal domain-containing protein</fullName>
    </recommendedName>
</protein>
<evidence type="ECO:0000313" key="3">
    <source>
        <dbReference type="Proteomes" id="UP000189177"/>
    </source>
</evidence>
<dbReference type="InterPro" id="IPR029024">
    <property type="entry name" value="TerB-like"/>
</dbReference>
<keyword evidence="3" id="KW-1185">Reference proteome</keyword>